<accession>A0A839IWQ8</accession>
<evidence type="ECO:0008006" key="3">
    <source>
        <dbReference type="Google" id="ProtNLM"/>
    </source>
</evidence>
<feature type="non-terminal residue" evidence="1">
    <location>
        <position position="1"/>
    </location>
</feature>
<comment type="caution">
    <text evidence="1">The sequence shown here is derived from an EMBL/GenBank/DDBJ whole genome shotgun (WGS) entry which is preliminary data.</text>
</comment>
<keyword evidence="2" id="KW-1185">Reference proteome</keyword>
<gene>
    <name evidence="1" type="ORF">H4O21_24735</name>
</gene>
<evidence type="ECO:0000313" key="1">
    <source>
        <dbReference type="EMBL" id="MBB1489815.1"/>
    </source>
</evidence>
<dbReference type="EMBL" id="JACJFM010000238">
    <property type="protein sequence ID" value="MBB1489815.1"/>
    <property type="molecule type" value="Genomic_DNA"/>
</dbReference>
<protein>
    <recommendedName>
        <fullName evidence="3">TonB-dependent receptor</fullName>
    </recommendedName>
</protein>
<name>A0A839IWQ8_9GAMM</name>
<dbReference type="AlphaFoldDB" id="A0A839IWQ8"/>
<feature type="non-terminal residue" evidence="1">
    <location>
        <position position="118"/>
    </location>
</feature>
<dbReference type="Proteomes" id="UP000565262">
    <property type="component" value="Unassembled WGS sequence"/>
</dbReference>
<evidence type="ECO:0000313" key="2">
    <source>
        <dbReference type="Proteomes" id="UP000565262"/>
    </source>
</evidence>
<organism evidence="1 2">
    <name type="scientific">Oceanospirillum sediminis</name>
    <dbReference type="NCBI Taxonomy" id="2760088"/>
    <lineage>
        <taxon>Bacteria</taxon>
        <taxon>Pseudomonadati</taxon>
        <taxon>Pseudomonadota</taxon>
        <taxon>Gammaproteobacteria</taxon>
        <taxon>Oceanospirillales</taxon>
        <taxon>Oceanospirillaceae</taxon>
        <taxon>Oceanospirillum</taxon>
    </lineage>
</organism>
<proteinExistence type="predicted"/>
<reference evidence="1 2" key="1">
    <citation type="submission" date="2020-08" db="EMBL/GenBank/DDBJ databases">
        <title>Oceanospirillum sp. nov. isolated from marine sediment.</title>
        <authorList>
            <person name="Ji X."/>
        </authorList>
    </citation>
    <scope>NUCLEOTIDE SEQUENCE [LARGE SCALE GENOMIC DNA]</scope>
    <source>
        <strain evidence="1 2">D5</strain>
    </source>
</reference>
<sequence length="118" mass="13537">NLRSHQLNFNHKIQESWLITFQTAIGSNESSSENFTSKNFKFDEALLNPKLSYLFNENSRFDIFYQYTVKDNTIGSLESLQQQKFGLGFNFSKNEKGAINGEVNYFSNDFTGSPNTPV</sequence>